<proteinExistence type="predicted"/>
<dbReference type="PANTHER" id="PTHR44591:SF3">
    <property type="entry name" value="RESPONSE REGULATORY DOMAIN-CONTAINING PROTEIN"/>
    <property type="match status" value="1"/>
</dbReference>
<evidence type="ECO:0000256" key="2">
    <source>
        <dbReference type="PROSITE-ProRule" id="PRU00169"/>
    </source>
</evidence>
<dbReference type="Gene3D" id="3.40.50.2300">
    <property type="match status" value="1"/>
</dbReference>
<dbReference type="GO" id="GO:0000160">
    <property type="term" value="P:phosphorelay signal transduction system"/>
    <property type="evidence" value="ECO:0007669"/>
    <property type="project" value="InterPro"/>
</dbReference>
<feature type="domain" description="Response regulatory" evidence="3">
    <location>
        <begin position="8"/>
        <end position="125"/>
    </location>
</feature>
<accession>A0A6L6PXV1</accession>
<evidence type="ECO:0000313" key="5">
    <source>
        <dbReference type="Proteomes" id="UP000484015"/>
    </source>
</evidence>
<name>A0A6L6PXV1_9BURK</name>
<sequence length="145" mass="15802">MKLADLNNILYVEDNPQLRCVTKMALEVIGRFHVCDCDSSRSGILDAADFFPDLILLDVASCNHDSLVTLEHLRRIPHLRDTPAMFVTGLAAAADVAQYVAAGAIGIIAKPLEPLRLASQVRQLWASRQKLPGGFGFTASMACHE</sequence>
<evidence type="ECO:0000259" key="3">
    <source>
        <dbReference type="PROSITE" id="PS50110"/>
    </source>
</evidence>
<dbReference type="InterPro" id="IPR001789">
    <property type="entry name" value="Sig_transdc_resp-reg_receiver"/>
</dbReference>
<dbReference type="SUPFAM" id="SSF52172">
    <property type="entry name" value="CheY-like"/>
    <property type="match status" value="1"/>
</dbReference>
<protein>
    <submittedName>
        <fullName evidence="4">Response regulator</fullName>
    </submittedName>
</protein>
<keyword evidence="5" id="KW-1185">Reference proteome</keyword>
<evidence type="ECO:0000256" key="1">
    <source>
        <dbReference type="ARBA" id="ARBA00022553"/>
    </source>
</evidence>
<dbReference type="AlphaFoldDB" id="A0A6L6PXV1"/>
<feature type="modified residue" description="4-aspartylphosphate" evidence="2">
    <location>
        <position position="58"/>
    </location>
</feature>
<dbReference type="InterPro" id="IPR011006">
    <property type="entry name" value="CheY-like_superfamily"/>
</dbReference>
<organism evidence="4 5">
    <name type="scientific">Pseudoduganella ginsengisoli</name>
    <dbReference type="NCBI Taxonomy" id="1462440"/>
    <lineage>
        <taxon>Bacteria</taxon>
        <taxon>Pseudomonadati</taxon>
        <taxon>Pseudomonadota</taxon>
        <taxon>Betaproteobacteria</taxon>
        <taxon>Burkholderiales</taxon>
        <taxon>Oxalobacteraceae</taxon>
        <taxon>Telluria group</taxon>
        <taxon>Pseudoduganella</taxon>
    </lineage>
</organism>
<dbReference type="RefSeq" id="WP_155438368.1">
    <property type="nucleotide sequence ID" value="NZ_WNLA01000003.1"/>
</dbReference>
<evidence type="ECO:0000313" key="4">
    <source>
        <dbReference type="EMBL" id="MTW01984.1"/>
    </source>
</evidence>
<gene>
    <name evidence="4" type="ORF">GM668_07760</name>
</gene>
<dbReference type="SMART" id="SM00448">
    <property type="entry name" value="REC"/>
    <property type="match status" value="1"/>
</dbReference>
<comment type="caution">
    <text evidence="4">The sequence shown here is derived from an EMBL/GenBank/DDBJ whole genome shotgun (WGS) entry which is preliminary data.</text>
</comment>
<keyword evidence="1 2" id="KW-0597">Phosphoprotein</keyword>
<dbReference type="InterPro" id="IPR050595">
    <property type="entry name" value="Bact_response_regulator"/>
</dbReference>
<dbReference type="EMBL" id="WNLA01000003">
    <property type="protein sequence ID" value="MTW01984.1"/>
    <property type="molecule type" value="Genomic_DNA"/>
</dbReference>
<dbReference type="PANTHER" id="PTHR44591">
    <property type="entry name" value="STRESS RESPONSE REGULATOR PROTEIN 1"/>
    <property type="match status" value="1"/>
</dbReference>
<reference evidence="4 5" key="1">
    <citation type="submission" date="2019-11" db="EMBL/GenBank/DDBJ databases">
        <title>Type strains purchased from KCTC, JCM and DSMZ.</title>
        <authorList>
            <person name="Lu H."/>
        </authorList>
    </citation>
    <scope>NUCLEOTIDE SEQUENCE [LARGE SCALE GENOMIC DNA]</scope>
    <source>
        <strain evidence="4 5">KCTC 42409</strain>
    </source>
</reference>
<dbReference type="OrthoDB" id="9800897at2"/>
<dbReference type="Pfam" id="PF00072">
    <property type="entry name" value="Response_reg"/>
    <property type="match status" value="1"/>
</dbReference>
<dbReference type="Proteomes" id="UP000484015">
    <property type="component" value="Unassembled WGS sequence"/>
</dbReference>
<dbReference type="PROSITE" id="PS50110">
    <property type="entry name" value="RESPONSE_REGULATORY"/>
    <property type="match status" value="1"/>
</dbReference>